<dbReference type="InterPro" id="IPR050091">
    <property type="entry name" value="PKS_NRPS_Biosynth_Enz"/>
</dbReference>
<name>A0A6A6XGD0_9PLEO</name>
<evidence type="ECO:0000256" key="6">
    <source>
        <dbReference type="PROSITE-ProRule" id="PRU01363"/>
    </source>
</evidence>
<feature type="domain" description="Carrier" evidence="8">
    <location>
        <begin position="1492"/>
        <end position="1569"/>
    </location>
</feature>
<dbReference type="InterPro" id="IPR006162">
    <property type="entry name" value="Ppantetheine_attach_site"/>
</dbReference>
<dbReference type="Pfam" id="PF00550">
    <property type="entry name" value="PP-binding"/>
    <property type="match status" value="2"/>
</dbReference>
<dbReference type="InterPro" id="IPR030918">
    <property type="entry name" value="PT_fungal_PKS"/>
</dbReference>
<dbReference type="PANTHER" id="PTHR43775:SF40">
    <property type="entry name" value="NORSOLORINIC ACID SYNTHASE STCA"/>
    <property type="match status" value="1"/>
</dbReference>
<dbReference type="Gene3D" id="1.10.1200.10">
    <property type="entry name" value="ACP-like"/>
    <property type="match status" value="2"/>
</dbReference>
<dbReference type="Pfam" id="PF00109">
    <property type="entry name" value="ketoacyl-synt"/>
    <property type="match status" value="1"/>
</dbReference>
<feature type="domain" description="Ketosynthase family 3 (KS3)" evidence="9">
    <location>
        <begin position="256"/>
        <end position="661"/>
    </location>
</feature>
<reference evidence="11" key="1">
    <citation type="journal article" date="2020" name="Stud. Mycol.">
        <title>101 Dothideomycetes genomes: a test case for predicting lifestyles and emergence of pathogens.</title>
        <authorList>
            <person name="Haridas S."/>
            <person name="Albert R."/>
            <person name="Binder M."/>
            <person name="Bloem J."/>
            <person name="Labutti K."/>
            <person name="Salamov A."/>
            <person name="Andreopoulos B."/>
            <person name="Baker S."/>
            <person name="Barry K."/>
            <person name="Bills G."/>
            <person name="Bluhm B."/>
            <person name="Cannon C."/>
            <person name="Castanera R."/>
            <person name="Culley D."/>
            <person name="Daum C."/>
            <person name="Ezra D."/>
            <person name="Gonzalez J."/>
            <person name="Henrissat B."/>
            <person name="Kuo A."/>
            <person name="Liang C."/>
            <person name="Lipzen A."/>
            <person name="Lutzoni F."/>
            <person name="Magnuson J."/>
            <person name="Mondo S."/>
            <person name="Nolan M."/>
            <person name="Ohm R."/>
            <person name="Pangilinan J."/>
            <person name="Park H.-J."/>
            <person name="Ramirez L."/>
            <person name="Alfaro M."/>
            <person name="Sun H."/>
            <person name="Tritt A."/>
            <person name="Yoshinaga Y."/>
            <person name="Zwiers L.-H."/>
            <person name="Turgeon B."/>
            <person name="Goodwin S."/>
            <person name="Spatafora J."/>
            <person name="Crous P."/>
            <person name="Grigoriev I."/>
        </authorList>
    </citation>
    <scope>NUCLEOTIDE SEQUENCE</scope>
    <source>
        <strain evidence="11">CBS 109.77</strain>
    </source>
</reference>
<evidence type="ECO:0000256" key="3">
    <source>
        <dbReference type="ARBA" id="ARBA00022679"/>
    </source>
</evidence>
<sequence>MAIPMQVFVFGDQTYDVCDLLSNLMHAHDDVVLSAFLEASCQTLKQEVARLRSEQRIACPRFSKLAELLSLWQEGDLNPCLSQALSCICHIGTFLHLSAPPDVLRQLISETTLSGATVVQLPITAPYHAEHLYTEDDVDSILFDAGHCTSAVIIPIISSSTGAIIRSTTFRDAIRISVKACLQQTIRWDLVVAGVAFYIQDTTEDEQFVIRHIAIAPDALGTAVQDALGHSSRRTHLSIEPQTATFPDLHPSPKSKSKIAILSMAGRFPRAPSMEAFWDVLKNGIDTHEMAPPSRWDTRTHNTSGTGFGCWLHDAAQFDARFFNMSPREAPQVDPAQRIALLTAAEALEQAGIVPGRTTSSQKDRVGVYFGCTSNDWMETNSAQNIDTYFIPGGNRAFIPGRINYHFKFSGPSYTIDTASCNALWNGEIDTAVVGGTNVLTNPDMTAGLDRGHFLSRTGNCKTFDETADGYCRGEAVATAVLKRLDDAITDKDPIQACILAISTNHSAEADSITRPHVGAQQALFRSLLADAGVNPPTQAGDASETLSVLQALAPDLPSRAARTPSERLYIGAAKSNVGHGEAAAGVTSLAKVLLMLKHSSIPPHCGIKTKVNHKLPDLGSRNTAIATRPLYWPRPAQGKRQILLNNFSAAGGNTALVLEDAPDVPVVDIPDTRRHHVVARNLTNLVEWIDAQDDPGNLTLARLSYTTTARRIHHPHRVMIIASDLKSVKKSLQESLDHSEGNLRPKGIPRYIFAFTGQGSQFAGMGADLYSRLSGFRADIHRYEQICGQLQLPSIEQLFKEPDRAFVEATPTMLQLASVCFQMALYRMWVSFGIVPSAVVGHSLGEYAALYAASVLSQADVISLVGRRAQLLDNYCEQGSHTMLAVRSNANELETLLGPPGATYELSCLNGRDNVVLGGTRAQMDTLRPTLGRSGLSNTLLNVPYAYHTSQVDPILASLQSIANGVRFAKPALPIISPTYGKVLTQRDDFGPDFVVRHCRAKVDMLGALNAAKDMHFIEEKMMGLEIGPAPVVIKMVKEMIGPSFQTFASSRHGKDTYRLLAPALSAFYTAGADIDWMAYHADFLSSHVVLELPAYGWDMKEYWIQYVHDWSLRKGDPPLRAELINLESSSIHNIRQDTLSVSGGQLIVEADLSRPDLHPMVQGHKVYGVPLCTPSVYADIALTIGEYAKRFLEAGSGAFAVEVANMIIQSALVANSDGNLHVLRTVARLDCETKSISCTFSSIDNNGKLIEQHANCLLRLFNVDEARNALGASAPYTKSRISSLKEKSRNFCNTFRYSKAMIYKMVGQLADFDSNYRALEEITLDSDAYEATGSVNFTKVLNEGTFHTNPAYIDALSQLGGFVMNANEAVDLDKELFVNHGWGSLRLFEKLDSSKIYTTHVKMAEGKDKLWSGDITIMNEDIVVGIFSEVALQGVPKRLMQYIVNSANRRTFSLTSGNLNAKVGQRGHPVEAVNTIMKTTTKKSIVDQQLTETKASITAINIISQESGIDIADLTDDTRFDDIGVDSLLSLMVSSRIRDELGIDFESSIFFDLQTVGHFKTSLKGLGDNVEKITTVTETVQEEIAPINVTMPHPNEGKNIVDIWPKALNILAEESGINRVSLTDDTRFSDIGVDSLLSLVVCSRMRDELQLEIPDQSLFLDFPTVESLRDHITGGLPPLGIGYELSDPDVSTTSSDSASSTPVKTPSIEAEVASMGVPVLPDSKGPTLVKPAWDPHEMMSRPLSEVLASYVEGVRIHQSHGPYHLGGWSAGGILAYAAAQEFIAAGEEVATLILIDSPPPNNGLDRLPRRFFDHCSKVGIFGKEMNAIGSQDDTTPNHLKLPTWLMPHFEATIELLHDYHAPPMPLNSNGPRKVSIIWAEACAFSDQYDPLPPASSEAEDTEGMKFLTEEKTDLGPGKWAELFPGRNITVDVVRGHHHFSMMRGPGGEQLGRFIRKALGLIA</sequence>
<evidence type="ECO:0000259" key="10">
    <source>
        <dbReference type="PROSITE" id="PS52019"/>
    </source>
</evidence>
<keyword evidence="1" id="KW-0596">Phosphopantetheine</keyword>
<dbReference type="PROSITE" id="PS50075">
    <property type="entry name" value="CARRIER"/>
    <property type="match status" value="2"/>
</dbReference>
<dbReference type="InterPro" id="IPR014030">
    <property type="entry name" value="Ketoacyl_synth_N"/>
</dbReference>
<dbReference type="PROSITE" id="PS52004">
    <property type="entry name" value="KS3_2"/>
    <property type="match status" value="1"/>
</dbReference>
<dbReference type="InterPro" id="IPR049900">
    <property type="entry name" value="PKS_mFAS_DH"/>
</dbReference>
<evidence type="ECO:0000256" key="1">
    <source>
        <dbReference type="ARBA" id="ARBA00022450"/>
    </source>
</evidence>
<dbReference type="InterPro" id="IPR020806">
    <property type="entry name" value="PKS_PP-bd"/>
</dbReference>
<dbReference type="SUPFAM" id="SSF53474">
    <property type="entry name" value="alpha/beta-Hydrolases"/>
    <property type="match status" value="1"/>
</dbReference>
<dbReference type="GO" id="GO:0004312">
    <property type="term" value="F:fatty acid synthase activity"/>
    <property type="evidence" value="ECO:0007669"/>
    <property type="project" value="TreeGrafter"/>
</dbReference>
<dbReference type="OrthoDB" id="329835at2759"/>
<dbReference type="PANTHER" id="PTHR43775">
    <property type="entry name" value="FATTY ACID SYNTHASE"/>
    <property type="match status" value="1"/>
</dbReference>
<dbReference type="InterPro" id="IPR032088">
    <property type="entry name" value="SAT"/>
</dbReference>
<keyword evidence="12" id="KW-1185">Reference proteome</keyword>
<dbReference type="SUPFAM" id="SSF53901">
    <property type="entry name" value="Thiolase-like"/>
    <property type="match status" value="2"/>
</dbReference>
<accession>A0A6A6XGD0</accession>
<keyword evidence="4" id="KW-0677">Repeat</keyword>
<keyword evidence="2" id="KW-0597">Phosphoprotein</keyword>
<dbReference type="InterPro" id="IPR036736">
    <property type="entry name" value="ACP-like_sf"/>
</dbReference>
<dbReference type="Gene3D" id="3.40.50.1820">
    <property type="entry name" value="alpha/beta hydrolase"/>
    <property type="match status" value="1"/>
</dbReference>
<dbReference type="InterPro" id="IPR029058">
    <property type="entry name" value="AB_hydrolase_fold"/>
</dbReference>
<evidence type="ECO:0000256" key="2">
    <source>
        <dbReference type="ARBA" id="ARBA00022553"/>
    </source>
</evidence>
<feature type="active site" description="Proton donor; for dehydratase activity" evidence="6">
    <location>
        <position position="1356"/>
    </location>
</feature>
<gene>
    <name evidence="11" type="ORF">K505DRAFT_348575</name>
</gene>
<evidence type="ECO:0000313" key="12">
    <source>
        <dbReference type="Proteomes" id="UP000799757"/>
    </source>
</evidence>
<dbReference type="Gene3D" id="3.40.366.10">
    <property type="entry name" value="Malonyl-Coenzyme A Acyl Carrier Protein, domain 2"/>
    <property type="match status" value="1"/>
</dbReference>
<dbReference type="InterPro" id="IPR014031">
    <property type="entry name" value="Ketoacyl_synth_C"/>
</dbReference>
<feature type="region of interest" description="Disordered" evidence="7">
    <location>
        <begin position="1686"/>
        <end position="1707"/>
    </location>
</feature>
<dbReference type="Pfam" id="PF16073">
    <property type="entry name" value="SAT"/>
    <property type="match status" value="1"/>
</dbReference>
<keyword evidence="3" id="KW-0808">Transferase</keyword>
<dbReference type="GO" id="GO:0031177">
    <property type="term" value="F:phosphopantetheine binding"/>
    <property type="evidence" value="ECO:0007669"/>
    <property type="project" value="InterPro"/>
</dbReference>
<dbReference type="SMART" id="SM00825">
    <property type="entry name" value="PKS_KS"/>
    <property type="match status" value="1"/>
</dbReference>
<dbReference type="GO" id="GO:0044550">
    <property type="term" value="P:secondary metabolite biosynthetic process"/>
    <property type="evidence" value="ECO:0007669"/>
    <property type="project" value="TreeGrafter"/>
</dbReference>
<dbReference type="InterPro" id="IPR016039">
    <property type="entry name" value="Thiolase-like"/>
</dbReference>
<feature type="domain" description="Carrier" evidence="8">
    <location>
        <begin position="1600"/>
        <end position="1678"/>
    </location>
</feature>
<dbReference type="CDD" id="cd00833">
    <property type="entry name" value="PKS"/>
    <property type="match status" value="1"/>
</dbReference>
<dbReference type="InterPro" id="IPR001227">
    <property type="entry name" value="Ac_transferase_dom_sf"/>
</dbReference>
<feature type="active site" description="Proton acceptor; for dehydratase activity" evidence="6">
    <location>
        <position position="1166"/>
    </location>
</feature>
<dbReference type="InterPro" id="IPR014043">
    <property type="entry name" value="Acyl_transferase_dom"/>
</dbReference>
<dbReference type="Pfam" id="PF00698">
    <property type="entry name" value="Acyl_transf_1"/>
    <property type="match status" value="1"/>
</dbReference>
<evidence type="ECO:0000256" key="4">
    <source>
        <dbReference type="ARBA" id="ARBA00022737"/>
    </source>
</evidence>
<dbReference type="InterPro" id="IPR020841">
    <property type="entry name" value="PKS_Beta-ketoAc_synthase_dom"/>
</dbReference>
<protein>
    <submittedName>
        <fullName evidence="11">Ketoacyl-synt-domain-containing protein</fullName>
    </submittedName>
</protein>
<dbReference type="InterPro" id="IPR009081">
    <property type="entry name" value="PP-bd_ACP"/>
</dbReference>
<dbReference type="SMART" id="SM00827">
    <property type="entry name" value="PKS_AT"/>
    <property type="match status" value="1"/>
</dbReference>
<evidence type="ECO:0000256" key="7">
    <source>
        <dbReference type="SAM" id="MobiDB-lite"/>
    </source>
</evidence>
<feature type="region of interest" description="C-terminal hotdog fold" evidence="6">
    <location>
        <begin position="1291"/>
        <end position="1443"/>
    </location>
</feature>
<dbReference type="Pfam" id="PF00975">
    <property type="entry name" value="Thioesterase"/>
    <property type="match status" value="1"/>
</dbReference>
<organism evidence="11 12">
    <name type="scientific">Melanomma pulvis-pyrius CBS 109.77</name>
    <dbReference type="NCBI Taxonomy" id="1314802"/>
    <lineage>
        <taxon>Eukaryota</taxon>
        <taxon>Fungi</taxon>
        <taxon>Dikarya</taxon>
        <taxon>Ascomycota</taxon>
        <taxon>Pezizomycotina</taxon>
        <taxon>Dothideomycetes</taxon>
        <taxon>Pleosporomycetidae</taxon>
        <taxon>Pleosporales</taxon>
        <taxon>Melanommataceae</taxon>
        <taxon>Melanomma</taxon>
    </lineage>
</organism>
<dbReference type="PROSITE" id="PS00012">
    <property type="entry name" value="PHOSPHOPANTETHEINE"/>
    <property type="match status" value="1"/>
</dbReference>
<dbReference type="GO" id="GO:0006633">
    <property type="term" value="P:fatty acid biosynthetic process"/>
    <property type="evidence" value="ECO:0007669"/>
    <property type="project" value="TreeGrafter"/>
</dbReference>
<evidence type="ECO:0000259" key="8">
    <source>
        <dbReference type="PROSITE" id="PS50075"/>
    </source>
</evidence>
<dbReference type="FunFam" id="1.10.1200.10:FF:000011">
    <property type="entry name" value="Sterigmatocystin biosynthesis polyketide synthase"/>
    <property type="match status" value="1"/>
</dbReference>
<feature type="compositionally biased region" description="Low complexity" evidence="7">
    <location>
        <begin position="1690"/>
        <end position="1705"/>
    </location>
</feature>
<evidence type="ECO:0000256" key="5">
    <source>
        <dbReference type="ARBA" id="ARBA00023268"/>
    </source>
</evidence>
<dbReference type="Gene3D" id="3.30.70.3290">
    <property type="match status" value="1"/>
</dbReference>
<dbReference type="SUPFAM" id="SSF47336">
    <property type="entry name" value="ACP-like"/>
    <property type="match status" value="2"/>
</dbReference>
<dbReference type="SMART" id="SM00823">
    <property type="entry name" value="PKS_PP"/>
    <property type="match status" value="2"/>
</dbReference>
<keyword evidence="5" id="KW-0511">Multifunctional enzyme</keyword>
<dbReference type="InterPro" id="IPR001031">
    <property type="entry name" value="Thioesterase"/>
</dbReference>
<dbReference type="Gene3D" id="3.40.47.10">
    <property type="match status" value="1"/>
</dbReference>
<dbReference type="InterPro" id="IPR016035">
    <property type="entry name" value="Acyl_Trfase/lysoPLipase"/>
</dbReference>
<dbReference type="NCBIfam" id="TIGR04532">
    <property type="entry name" value="PT_fungal_PKS"/>
    <property type="match status" value="1"/>
</dbReference>
<dbReference type="Pfam" id="PF02801">
    <property type="entry name" value="Ketoacyl-synt_C"/>
    <property type="match status" value="1"/>
</dbReference>
<proteinExistence type="predicted"/>
<evidence type="ECO:0000259" key="9">
    <source>
        <dbReference type="PROSITE" id="PS52004"/>
    </source>
</evidence>
<dbReference type="PROSITE" id="PS52019">
    <property type="entry name" value="PKS_MFAS_DH"/>
    <property type="match status" value="1"/>
</dbReference>
<dbReference type="InterPro" id="IPR042104">
    <property type="entry name" value="PKS_dehydratase_sf"/>
</dbReference>
<dbReference type="Proteomes" id="UP000799757">
    <property type="component" value="Unassembled WGS sequence"/>
</dbReference>
<feature type="domain" description="PKS/mFAS DH" evidence="10">
    <location>
        <begin position="1134"/>
        <end position="1443"/>
    </location>
</feature>
<feature type="region of interest" description="N-terminal hotdog fold" evidence="6">
    <location>
        <begin position="1134"/>
        <end position="1267"/>
    </location>
</feature>
<evidence type="ECO:0000313" key="11">
    <source>
        <dbReference type="EMBL" id="KAF2795492.1"/>
    </source>
</evidence>
<dbReference type="Gene3D" id="3.10.129.110">
    <property type="entry name" value="Polyketide synthase dehydratase"/>
    <property type="match status" value="1"/>
</dbReference>
<dbReference type="EMBL" id="MU001857">
    <property type="protein sequence ID" value="KAF2795492.1"/>
    <property type="molecule type" value="Genomic_DNA"/>
</dbReference>
<dbReference type="SUPFAM" id="SSF52151">
    <property type="entry name" value="FabD/lysophospholipase-like"/>
    <property type="match status" value="1"/>
</dbReference>